<keyword evidence="4" id="KW-0762">Sugar transport</keyword>
<dbReference type="CDD" id="cd03215">
    <property type="entry name" value="ABC_Carb_Monos_II"/>
    <property type="match status" value="1"/>
</dbReference>
<dbReference type="eggNOG" id="COG3845">
    <property type="taxonomic scope" value="Bacteria"/>
</dbReference>
<dbReference type="KEGG" id="mpc:Mar181_2000"/>
<keyword evidence="2" id="KW-0813">Transport</keyword>
<dbReference type="PANTHER" id="PTHR43790:SF4">
    <property type="entry name" value="GUANOSINE IMPORT ATP-BINDING PROTEIN NUPO"/>
    <property type="match status" value="1"/>
</dbReference>
<evidence type="ECO:0000256" key="6">
    <source>
        <dbReference type="ARBA" id="ARBA00022741"/>
    </source>
</evidence>
<dbReference type="InterPro" id="IPR017871">
    <property type="entry name" value="ABC_transporter-like_CS"/>
</dbReference>
<keyword evidence="8" id="KW-1278">Translocase</keyword>
<organism evidence="11 12">
    <name type="scientific">Marinomonas posidonica (strain CECT 7376 / NCIMB 14433 / IVIA-Po-181)</name>
    <dbReference type="NCBI Taxonomy" id="491952"/>
    <lineage>
        <taxon>Bacteria</taxon>
        <taxon>Pseudomonadati</taxon>
        <taxon>Pseudomonadota</taxon>
        <taxon>Gammaproteobacteria</taxon>
        <taxon>Oceanospirillales</taxon>
        <taxon>Oceanospirillaceae</taxon>
        <taxon>Marinomonas</taxon>
    </lineage>
</organism>
<dbReference type="GO" id="GO:0005524">
    <property type="term" value="F:ATP binding"/>
    <property type="evidence" value="ECO:0007669"/>
    <property type="project" value="UniProtKB-KW"/>
</dbReference>
<keyword evidence="7" id="KW-0067">ATP-binding</keyword>
<evidence type="ECO:0000256" key="7">
    <source>
        <dbReference type="ARBA" id="ARBA00022840"/>
    </source>
</evidence>
<dbReference type="OrthoDB" id="9776369at2"/>
<dbReference type="SMART" id="SM00382">
    <property type="entry name" value="AAA"/>
    <property type="match status" value="1"/>
</dbReference>
<keyword evidence="3" id="KW-1003">Cell membrane</keyword>
<sequence>MHYNRKLLLQADERLRQNGANTLNKQQTTSRLELINITKQYPGCLANDSITLSLQPGEIHALLGENGAGKSTLVKTIYGVVAPDKGDILWDGKEVTIKSPSTARDLGIGMVFQHFSLFETLTVSQNIELCLSQKQLDAIDNLATKICQLSEEYGLNVDPHKYVHALSIGERQRVEIMRCLVQSVKLLILDEPTSVLTPQEVSGLFEVLRTLSKEGCSILFISHKLHEVTEICHQATILRGGKVVDTCVPSEETPASIAKMMVGDLAEQETQYTKKEGTHTLFSANNLSLSSKQPFGTSLKKVQFELKAGEILGIAGVAGNGQDELMAIISGEDNRADKSSLTLEQMEIGHLHAGDRRKLGMAYVPEERLGRGAVPDMSLTENTLLTHSTGFIKNGLVQWQEAKEYASRLIKKYKVKCHGEFSEAKSLSGGNLQKFIMGREIGQNPKVLICAHPTWGVDVGAALAIHQALLDLRDQGAAILLISEDIDELFLLADRMSAICDGHLSPQVKTQDTNIDQIGQWMAGTFIDTQRELTQEAKS</sequence>
<dbReference type="PROSITE" id="PS00211">
    <property type="entry name" value="ABC_TRANSPORTER_1"/>
    <property type="match status" value="1"/>
</dbReference>
<dbReference type="InterPro" id="IPR003593">
    <property type="entry name" value="AAA+_ATPase"/>
</dbReference>
<evidence type="ECO:0000256" key="2">
    <source>
        <dbReference type="ARBA" id="ARBA00022448"/>
    </source>
</evidence>
<evidence type="ECO:0000256" key="4">
    <source>
        <dbReference type="ARBA" id="ARBA00022597"/>
    </source>
</evidence>
<dbReference type="STRING" id="491952.Mar181_2000"/>
<dbReference type="PROSITE" id="PS50893">
    <property type="entry name" value="ABC_TRANSPORTER_2"/>
    <property type="match status" value="2"/>
</dbReference>
<keyword evidence="5" id="KW-0677">Repeat</keyword>
<evidence type="ECO:0000256" key="8">
    <source>
        <dbReference type="ARBA" id="ARBA00022967"/>
    </source>
</evidence>
<dbReference type="GO" id="GO:0016887">
    <property type="term" value="F:ATP hydrolysis activity"/>
    <property type="evidence" value="ECO:0007669"/>
    <property type="project" value="InterPro"/>
</dbReference>
<dbReference type="EC" id="3.6.3.17" evidence="11"/>
<evidence type="ECO:0000256" key="9">
    <source>
        <dbReference type="ARBA" id="ARBA00023136"/>
    </source>
</evidence>
<dbReference type="HOGENOM" id="CLU_000604_92_0_6"/>
<evidence type="ECO:0000313" key="11">
    <source>
        <dbReference type="EMBL" id="AEF55038.1"/>
    </source>
</evidence>
<dbReference type="InterPro" id="IPR050107">
    <property type="entry name" value="ABC_carbohydrate_import_ATPase"/>
</dbReference>
<dbReference type="Proteomes" id="UP000009230">
    <property type="component" value="Chromosome"/>
</dbReference>
<gene>
    <name evidence="11" type="ordered locus">Mar181_2000</name>
</gene>
<dbReference type="GO" id="GO:0005886">
    <property type="term" value="C:plasma membrane"/>
    <property type="evidence" value="ECO:0007669"/>
    <property type="project" value="UniProtKB-SubCell"/>
</dbReference>
<dbReference type="CDD" id="cd03216">
    <property type="entry name" value="ABC_Carb_Monos_I"/>
    <property type="match status" value="1"/>
</dbReference>
<proteinExistence type="predicted"/>
<keyword evidence="11" id="KW-0378">Hydrolase</keyword>
<evidence type="ECO:0000256" key="5">
    <source>
        <dbReference type="ARBA" id="ARBA00022737"/>
    </source>
</evidence>
<protein>
    <submittedName>
        <fullName evidence="11">Monosaccharide-transporting ATPase</fullName>
        <ecNumber evidence="11">3.6.3.17</ecNumber>
    </submittedName>
</protein>
<keyword evidence="9" id="KW-0472">Membrane</keyword>
<dbReference type="FunFam" id="3.40.50.300:FF:000127">
    <property type="entry name" value="Ribose import ATP-binding protein RbsA"/>
    <property type="match status" value="1"/>
</dbReference>
<feature type="domain" description="ABC transporter" evidence="10">
    <location>
        <begin position="32"/>
        <end position="265"/>
    </location>
</feature>
<dbReference type="EMBL" id="CP002771">
    <property type="protein sequence ID" value="AEF55038.1"/>
    <property type="molecule type" value="Genomic_DNA"/>
</dbReference>
<feature type="domain" description="ABC transporter" evidence="10">
    <location>
        <begin position="282"/>
        <end position="526"/>
    </location>
</feature>
<dbReference type="Pfam" id="PF00005">
    <property type="entry name" value="ABC_tran"/>
    <property type="match status" value="2"/>
</dbReference>
<comment type="subcellular location">
    <subcellularLocation>
        <location evidence="1">Cell membrane</location>
        <topology evidence="1">Peripheral membrane protein</topology>
    </subcellularLocation>
</comment>
<dbReference type="Gene3D" id="3.40.50.300">
    <property type="entry name" value="P-loop containing nucleotide triphosphate hydrolases"/>
    <property type="match status" value="2"/>
</dbReference>
<dbReference type="SUPFAM" id="SSF52540">
    <property type="entry name" value="P-loop containing nucleoside triphosphate hydrolases"/>
    <property type="match status" value="2"/>
</dbReference>
<dbReference type="InterPro" id="IPR027417">
    <property type="entry name" value="P-loop_NTPase"/>
</dbReference>
<keyword evidence="6" id="KW-0547">Nucleotide-binding</keyword>
<keyword evidence="12" id="KW-1185">Reference proteome</keyword>
<dbReference type="AlphaFoldDB" id="F6CSI4"/>
<evidence type="ECO:0000313" key="12">
    <source>
        <dbReference type="Proteomes" id="UP000009230"/>
    </source>
</evidence>
<name>F6CSI4_MARPP</name>
<evidence type="ECO:0000259" key="10">
    <source>
        <dbReference type="PROSITE" id="PS50893"/>
    </source>
</evidence>
<dbReference type="PANTHER" id="PTHR43790">
    <property type="entry name" value="CARBOHYDRATE TRANSPORT ATP-BINDING PROTEIN MG119-RELATED"/>
    <property type="match status" value="1"/>
</dbReference>
<reference evidence="11 12" key="1">
    <citation type="journal article" date="2012" name="Stand. Genomic Sci.">
        <title>Complete genome sequence of Marinomonas posidonica type strain (IVIA-Po-181(T)).</title>
        <authorList>
            <person name="Lucas-Elio P."/>
            <person name="Goodwin L."/>
            <person name="Woyke T."/>
            <person name="Pitluck S."/>
            <person name="Nolan M."/>
            <person name="Kyrpides N.C."/>
            <person name="Detter J.C."/>
            <person name="Copeland A."/>
            <person name="Lu M."/>
            <person name="Bruce D."/>
            <person name="Detter C."/>
            <person name="Tapia R."/>
            <person name="Han S."/>
            <person name="Land M.L."/>
            <person name="Ivanova N."/>
            <person name="Mikhailova N."/>
            <person name="Johnston A.W."/>
            <person name="Sanchez-Amat A."/>
        </authorList>
    </citation>
    <scope>NUCLEOTIDE SEQUENCE [LARGE SCALE GENOMIC DNA]</scope>
    <source>
        <strain evidence="12">CECT 7376 / NCIMB 14433 / IVIA-Po-181</strain>
    </source>
</reference>
<accession>F6CSI4</accession>
<evidence type="ECO:0000256" key="3">
    <source>
        <dbReference type="ARBA" id="ARBA00022475"/>
    </source>
</evidence>
<evidence type="ECO:0000256" key="1">
    <source>
        <dbReference type="ARBA" id="ARBA00004202"/>
    </source>
</evidence>
<dbReference type="RefSeq" id="WP_013796513.1">
    <property type="nucleotide sequence ID" value="NC_015559.1"/>
</dbReference>
<dbReference type="InterPro" id="IPR003439">
    <property type="entry name" value="ABC_transporter-like_ATP-bd"/>
</dbReference>